<evidence type="ECO:0000313" key="2">
    <source>
        <dbReference type="EMBL" id="RYP86763.1"/>
    </source>
</evidence>
<dbReference type="Proteomes" id="UP000295198">
    <property type="component" value="Unassembled WGS sequence"/>
</dbReference>
<accession>A0A4Q4ZF91</accession>
<dbReference type="OrthoDB" id="3761621at2"/>
<feature type="region of interest" description="Disordered" evidence="1">
    <location>
        <begin position="90"/>
        <end position="111"/>
    </location>
</feature>
<dbReference type="InterPro" id="IPR025506">
    <property type="entry name" value="Abi_alpha"/>
</dbReference>
<reference evidence="2 3" key="1">
    <citation type="submission" date="2019-01" db="EMBL/GenBank/DDBJ databases">
        <title>Nocardioides guangzhouensis sp. nov., an actinobacterium isolated from soil.</title>
        <authorList>
            <person name="Fu Y."/>
            <person name="Cai Y."/>
            <person name="Lin Z."/>
            <person name="Chen P."/>
        </authorList>
    </citation>
    <scope>NUCLEOTIDE SEQUENCE [LARGE SCALE GENOMIC DNA]</scope>
    <source>
        <strain evidence="2 3">130</strain>
    </source>
</reference>
<evidence type="ECO:0000313" key="3">
    <source>
        <dbReference type="Proteomes" id="UP000295198"/>
    </source>
</evidence>
<sequence length="286" mass="31518">MARIAAGAWWRSTVWTVGATRRTGRLVLRSVTDPDASSQLVEEVARDVAEAARVISNVARRVQDGTPITAALAEGVPILGVTVPGTVLPDDHHDPHRYNHHHHESHDDEDLRARGARLLERSRDVWAEDDTHPAFGRILDDLAPDEARILLLLAKGGPQPSVDVRTGGPVGMVSSQLIAPGLNMLGARSGVRYLDRVPAYLNNLDRLGLVWLSHESVTDPMEYQVLEAQPDVLTAMHSVRFAKVLRRSIHLTPFGEDFCRTCLLEPEDAEDLPAHQVPPERDPDDS</sequence>
<dbReference type="Pfam" id="PF14337">
    <property type="entry name" value="Abi_alpha"/>
    <property type="match status" value="1"/>
</dbReference>
<evidence type="ECO:0000256" key="1">
    <source>
        <dbReference type="SAM" id="MobiDB-lite"/>
    </source>
</evidence>
<protein>
    <submittedName>
        <fullName evidence="2">DUF4393 domain-containing protein</fullName>
    </submittedName>
</protein>
<proteinExistence type="predicted"/>
<dbReference type="EMBL" id="SDKM01000010">
    <property type="protein sequence ID" value="RYP86763.1"/>
    <property type="molecule type" value="Genomic_DNA"/>
</dbReference>
<dbReference type="AlphaFoldDB" id="A0A4Q4ZF91"/>
<name>A0A4Q4ZF91_9ACTN</name>
<gene>
    <name evidence="2" type="ORF">EKO23_08310</name>
</gene>
<organism evidence="2 3">
    <name type="scientific">Nocardioides guangzhouensis</name>
    <dbReference type="NCBI Taxonomy" id="2497878"/>
    <lineage>
        <taxon>Bacteria</taxon>
        <taxon>Bacillati</taxon>
        <taxon>Actinomycetota</taxon>
        <taxon>Actinomycetes</taxon>
        <taxon>Propionibacteriales</taxon>
        <taxon>Nocardioidaceae</taxon>
        <taxon>Nocardioides</taxon>
    </lineage>
</organism>
<dbReference type="Gene3D" id="3.30.110.190">
    <property type="match status" value="1"/>
</dbReference>
<comment type="caution">
    <text evidence="2">The sequence shown here is derived from an EMBL/GenBank/DDBJ whole genome shotgun (WGS) entry which is preliminary data.</text>
</comment>
<keyword evidence="3" id="KW-1185">Reference proteome</keyword>